<protein>
    <submittedName>
        <fullName evidence="1">Uncharacterized protein</fullName>
    </submittedName>
</protein>
<dbReference type="GeneID" id="75428909"/>
<gene>
    <name evidence="1" type="ordered locus">BFO_0700</name>
</gene>
<organism evidence="1 2">
    <name type="scientific">Tannerella forsythia (strain ATCC 43037 / JCM 10827 / CCUG 21028 A / KCTC 5666 / FDC 338)</name>
    <name type="common">Bacteroides forsythus</name>
    <dbReference type="NCBI Taxonomy" id="203275"/>
    <lineage>
        <taxon>Bacteria</taxon>
        <taxon>Pseudomonadati</taxon>
        <taxon>Bacteroidota</taxon>
        <taxon>Bacteroidia</taxon>
        <taxon>Bacteroidales</taxon>
        <taxon>Tannerellaceae</taxon>
        <taxon>Tannerella</taxon>
    </lineage>
</organism>
<dbReference type="Proteomes" id="UP000005436">
    <property type="component" value="Chromosome"/>
</dbReference>
<evidence type="ECO:0000313" key="1">
    <source>
        <dbReference type="EMBL" id="AEW20586.1"/>
    </source>
</evidence>
<dbReference type="RefSeq" id="WP_014224140.1">
    <property type="nucleotide sequence ID" value="NC_016610.1"/>
</dbReference>
<dbReference type="KEGG" id="tfo:BFO_0700"/>
<name>G8UMY0_TANFA</name>
<evidence type="ECO:0000313" key="2">
    <source>
        <dbReference type="Proteomes" id="UP000005436"/>
    </source>
</evidence>
<dbReference type="EMBL" id="CP003191">
    <property type="protein sequence ID" value="AEW20586.1"/>
    <property type="molecule type" value="Genomic_DNA"/>
</dbReference>
<reference evidence="2" key="1">
    <citation type="submission" date="2011-12" db="EMBL/GenBank/DDBJ databases">
        <title>Complete sequence of Tannerella forsythia ATCC 43037.</title>
        <authorList>
            <person name="Dewhirst F."/>
            <person name="Tanner A."/>
            <person name="Izard J."/>
            <person name="Brinkac L."/>
            <person name="Durkin A.S."/>
            <person name="Hostetler J."/>
            <person name="Shetty J."/>
            <person name="Torralba M."/>
            <person name="Gill S."/>
            <person name="Nelson K."/>
        </authorList>
    </citation>
    <scope>NUCLEOTIDE SEQUENCE [LARGE SCALE GENOMIC DNA]</scope>
    <source>
        <strain evidence="2">ATCC 43037 / JCM 10827 / CCUG 33226 / KCTC 5666 / FDC 338</strain>
    </source>
</reference>
<accession>G8UMY0</accession>
<dbReference type="AlphaFoldDB" id="G8UMY0"/>
<sequence>MKRNVYGFRDESTLSYDYMRYMIAVSRKLSDGPYWVDALS</sequence>
<dbReference type="PATRIC" id="fig|203275.8.peg.622"/>
<dbReference type="HOGENOM" id="CLU_3297737_0_0_10"/>
<keyword evidence="2" id="KW-1185">Reference proteome</keyword>
<proteinExistence type="predicted"/>